<organism evidence="3 4">
    <name type="scientific">Oryctes borbonicus</name>
    <dbReference type="NCBI Taxonomy" id="1629725"/>
    <lineage>
        <taxon>Eukaryota</taxon>
        <taxon>Metazoa</taxon>
        <taxon>Ecdysozoa</taxon>
        <taxon>Arthropoda</taxon>
        <taxon>Hexapoda</taxon>
        <taxon>Insecta</taxon>
        <taxon>Pterygota</taxon>
        <taxon>Neoptera</taxon>
        <taxon>Endopterygota</taxon>
        <taxon>Coleoptera</taxon>
        <taxon>Polyphaga</taxon>
        <taxon>Scarabaeiformia</taxon>
        <taxon>Scarabaeidae</taxon>
        <taxon>Dynastinae</taxon>
        <taxon>Oryctes</taxon>
    </lineage>
</organism>
<evidence type="ECO:0000313" key="3">
    <source>
        <dbReference type="EMBL" id="KRT83493.1"/>
    </source>
</evidence>
<name>A0A0T6B8A0_9SCAR</name>
<reference evidence="3 4" key="1">
    <citation type="submission" date="2015-09" db="EMBL/GenBank/DDBJ databases">
        <title>Draft genome of the scarab beetle Oryctes borbonicus.</title>
        <authorList>
            <person name="Meyer J.M."/>
            <person name="Markov G.V."/>
            <person name="Baskaran P."/>
            <person name="Herrmann M."/>
            <person name="Sommer R.J."/>
            <person name="Roedelsperger C."/>
        </authorList>
    </citation>
    <scope>NUCLEOTIDE SEQUENCE [LARGE SCALE GENOMIC DNA]</scope>
    <source>
        <strain evidence="3">OB123</strain>
        <tissue evidence="3">Whole animal</tissue>
    </source>
</reference>
<dbReference type="Proteomes" id="UP000051574">
    <property type="component" value="Unassembled WGS sequence"/>
</dbReference>
<dbReference type="Gene3D" id="3.50.30.50">
    <property type="entry name" value="Putative cyclase"/>
    <property type="match status" value="1"/>
</dbReference>
<accession>A0A0T6B8A0</accession>
<protein>
    <recommendedName>
        <fullName evidence="5">Cyclase</fullName>
    </recommendedName>
</protein>
<proteinExistence type="inferred from homology"/>
<keyword evidence="2" id="KW-0812">Transmembrane</keyword>
<evidence type="ECO:0000313" key="4">
    <source>
        <dbReference type="Proteomes" id="UP000051574"/>
    </source>
</evidence>
<feature type="non-terminal residue" evidence="3">
    <location>
        <position position="259"/>
    </location>
</feature>
<keyword evidence="2" id="KW-1133">Transmembrane helix</keyword>
<evidence type="ECO:0008006" key="5">
    <source>
        <dbReference type="Google" id="ProtNLM"/>
    </source>
</evidence>
<dbReference type="OrthoDB" id="7108654at2759"/>
<dbReference type="InterPro" id="IPR007325">
    <property type="entry name" value="KFase/CYL"/>
</dbReference>
<feature type="non-terminal residue" evidence="3">
    <location>
        <position position="1"/>
    </location>
</feature>
<dbReference type="GO" id="GO:0019441">
    <property type="term" value="P:L-tryptophan catabolic process to kynurenine"/>
    <property type="evidence" value="ECO:0007669"/>
    <property type="project" value="InterPro"/>
</dbReference>
<keyword evidence="2" id="KW-0472">Membrane</keyword>
<sequence>PGIKSFFYTRKVAQFDALDKWYAMNEFCMGEHGGTHLDAPYHFYKYGWKVGDIPLLRLLAHAVVIDMSEIVNRLGPTTLLQETDLIDWERIYGPLPHNCVVIIRFGWSERYKNRQSYLGINGTNMIFPGIAADAAQWLANSKKVVGVGVDTASVDCGSSVKFETHRILSEHNIYGIENLKLPENLPARGFNIIVMPLKLKDGTGAPARVLAVPELPMSADEMCGKFDYSANSVPWYGHTSVVLSSLLLLGMYAINCFTL</sequence>
<dbReference type="Pfam" id="PF04199">
    <property type="entry name" value="Cyclase"/>
    <property type="match status" value="1"/>
</dbReference>
<dbReference type="SUPFAM" id="SSF102198">
    <property type="entry name" value="Putative cyclase"/>
    <property type="match status" value="1"/>
</dbReference>
<comment type="caution">
    <text evidence="3">The sequence shown here is derived from an EMBL/GenBank/DDBJ whole genome shotgun (WGS) entry which is preliminary data.</text>
</comment>
<dbReference type="AlphaFoldDB" id="A0A0T6B8A0"/>
<dbReference type="PANTHER" id="PTHR31118">
    <property type="entry name" value="CYCLASE-LIKE PROTEIN 2"/>
    <property type="match status" value="1"/>
</dbReference>
<dbReference type="InterPro" id="IPR037175">
    <property type="entry name" value="KFase_sf"/>
</dbReference>
<evidence type="ECO:0000256" key="1">
    <source>
        <dbReference type="ARBA" id="ARBA00007865"/>
    </source>
</evidence>
<feature type="transmembrane region" description="Helical" evidence="2">
    <location>
        <begin position="235"/>
        <end position="254"/>
    </location>
</feature>
<dbReference type="EMBL" id="LJIG01009231">
    <property type="protein sequence ID" value="KRT83493.1"/>
    <property type="molecule type" value="Genomic_DNA"/>
</dbReference>
<dbReference type="GO" id="GO:0004061">
    <property type="term" value="F:arylformamidase activity"/>
    <property type="evidence" value="ECO:0007669"/>
    <property type="project" value="InterPro"/>
</dbReference>
<dbReference type="PANTHER" id="PTHR31118:SF12">
    <property type="entry name" value="CYCLASE-LIKE PROTEIN 2"/>
    <property type="match status" value="1"/>
</dbReference>
<gene>
    <name evidence="3" type="ORF">AMK59_4000</name>
</gene>
<comment type="similarity">
    <text evidence="1">Belongs to the Cyclase 1 superfamily.</text>
</comment>
<keyword evidence="4" id="KW-1185">Reference proteome</keyword>
<evidence type="ECO:0000256" key="2">
    <source>
        <dbReference type="SAM" id="Phobius"/>
    </source>
</evidence>